<feature type="domain" description="Retrovirus-related Pol polyprotein from transposon TNT 1-94-like beta-barrel" evidence="2">
    <location>
        <begin position="454"/>
        <end position="488"/>
    </location>
</feature>
<dbReference type="AlphaFoldDB" id="A0A699IH24"/>
<protein>
    <submittedName>
        <fullName evidence="3">Ribonuclease H-like domain-containing protein</fullName>
    </submittedName>
</protein>
<sequence>LELMLLKTSRKYAKGLLLLVEDLMLLVVAAAKLPILNPNEFDLWKMRIEWLQKLISQLEILDLEDKSLDDLFNNIKIYEAEVKSSSSTSPTTQNIAFVSSQNTDNTNETVNAVTSVSAASTKPSASILPNVDNLSNAFIYSFFASQSNSPQLDNDDLKQIDADDLEEIDLKCSEIDNSVSTSLVHDRYKSGEGYHAVPPPYTITFKPPKPDLVFHDALTVSETVPNVLNIKPSTTKPNKEMSQSNRPSAPIIEDWVSDSEDEYEGEPMPTQKAPSFVQTCEHVKTPRTSIKPVEHTTQAENLRKDILKSRGHKHSWTRKACFVCKSLNHLIKDCDYYENKMVQKPVRNHGTRGNHQHYARMTHPYTNRHVVPTTVLTRSRLVPLNAAKPVTTVVPQTNVNHQRPAKHVFNKPHSPIRRLIKHRPSPKNSNFHQKITTVKAKQGNPQQALKDKVVIDSGCSRHMTGNISYLFDFKEINRGQVAFGGNPKGGKITGKSVSQMCNKKNSVLFTDTECVVLSSDFKLPDENHVLLRVLRENNMYNVDLKNIVPSGDLTCLFAKATLDESNLWHRRLGHIDFKTMNKLVK</sequence>
<accession>A0A699IH24</accession>
<organism evidence="3">
    <name type="scientific">Tanacetum cinerariifolium</name>
    <name type="common">Dalmatian daisy</name>
    <name type="synonym">Chrysanthemum cinerariifolium</name>
    <dbReference type="NCBI Taxonomy" id="118510"/>
    <lineage>
        <taxon>Eukaryota</taxon>
        <taxon>Viridiplantae</taxon>
        <taxon>Streptophyta</taxon>
        <taxon>Embryophyta</taxon>
        <taxon>Tracheophyta</taxon>
        <taxon>Spermatophyta</taxon>
        <taxon>Magnoliopsida</taxon>
        <taxon>eudicotyledons</taxon>
        <taxon>Gunneridae</taxon>
        <taxon>Pentapetalae</taxon>
        <taxon>asterids</taxon>
        <taxon>campanulids</taxon>
        <taxon>Asterales</taxon>
        <taxon>Asteraceae</taxon>
        <taxon>Asteroideae</taxon>
        <taxon>Anthemideae</taxon>
        <taxon>Anthemidinae</taxon>
        <taxon>Tanacetum</taxon>
    </lineage>
</organism>
<reference evidence="3" key="1">
    <citation type="journal article" date="2019" name="Sci. Rep.">
        <title>Draft genome of Tanacetum cinerariifolium, the natural source of mosquito coil.</title>
        <authorList>
            <person name="Yamashiro T."/>
            <person name="Shiraishi A."/>
            <person name="Satake H."/>
            <person name="Nakayama K."/>
        </authorList>
    </citation>
    <scope>NUCLEOTIDE SEQUENCE</scope>
</reference>
<dbReference type="Pfam" id="PF22936">
    <property type="entry name" value="Pol_BBD"/>
    <property type="match status" value="1"/>
</dbReference>
<proteinExistence type="predicted"/>
<dbReference type="EMBL" id="BKCJ010298902">
    <property type="protein sequence ID" value="GEZ60011.1"/>
    <property type="molecule type" value="Genomic_DNA"/>
</dbReference>
<name>A0A699IH24_TANCI</name>
<evidence type="ECO:0000259" key="1">
    <source>
        <dbReference type="Pfam" id="PF13976"/>
    </source>
</evidence>
<evidence type="ECO:0000259" key="2">
    <source>
        <dbReference type="Pfam" id="PF22936"/>
    </source>
</evidence>
<dbReference type="InterPro" id="IPR054722">
    <property type="entry name" value="PolX-like_BBD"/>
</dbReference>
<dbReference type="Pfam" id="PF13976">
    <property type="entry name" value="gag_pre-integrs"/>
    <property type="match status" value="1"/>
</dbReference>
<feature type="non-terminal residue" evidence="3">
    <location>
        <position position="585"/>
    </location>
</feature>
<dbReference type="InterPro" id="IPR025724">
    <property type="entry name" value="GAG-pre-integrase_dom"/>
</dbReference>
<comment type="caution">
    <text evidence="3">The sequence shown here is derived from an EMBL/GenBank/DDBJ whole genome shotgun (WGS) entry which is preliminary data.</text>
</comment>
<feature type="non-terminal residue" evidence="3">
    <location>
        <position position="1"/>
    </location>
</feature>
<feature type="domain" description="GAG-pre-integrase" evidence="1">
    <location>
        <begin position="539"/>
        <end position="585"/>
    </location>
</feature>
<gene>
    <name evidence="3" type="ORF">Tci_531984</name>
</gene>
<evidence type="ECO:0000313" key="3">
    <source>
        <dbReference type="EMBL" id="GEZ60011.1"/>
    </source>
</evidence>